<dbReference type="Pfam" id="PF04757">
    <property type="entry name" value="Pex2_Pex12"/>
    <property type="match status" value="1"/>
</dbReference>
<keyword evidence="7" id="KW-0863">Zinc-finger</keyword>
<comment type="function">
    <text evidence="13">Component of a retrotranslocation channel required for peroxisome organization by mediating export of the PEX5 receptor from peroxisomes to the cytosol, thereby promoting PEX5 recycling.</text>
</comment>
<keyword evidence="10" id="KW-1133">Transmembrane helix</keyword>
<evidence type="ECO:0000256" key="13">
    <source>
        <dbReference type="PIRNR" id="PIRNR038074"/>
    </source>
</evidence>
<keyword evidence="17" id="KW-1185">Reference proteome</keyword>
<gene>
    <name evidence="16" type="primary">g10127</name>
    <name evidence="16" type="ORF">VP750_LOCUS9115</name>
</gene>
<evidence type="ECO:0000256" key="9">
    <source>
        <dbReference type="ARBA" id="ARBA00022927"/>
    </source>
</evidence>
<keyword evidence="12 13" id="KW-0576">Peroxisome</keyword>
<evidence type="ECO:0000256" key="3">
    <source>
        <dbReference type="ARBA" id="ARBA00008704"/>
    </source>
</evidence>
<evidence type="ECO:0000256" key="7">
    <source>
        <dbReference type="ARBA" id="ARBA00022771"/>
    </source>
</evidence>
<organism evidence="16 17">
    <name type="scientific">Coccomyxa viridis</name>
    <dbReference type="NCBI Taxonomy" id="1274662"/>
    <lineage>
        <taxon>Eukaryota</taxon>
        <taxon>Viridiplantae</taxon>
        <taxon>Chlorophyta</taxon>
        <taxon>core chlorophytes</taxon>
        <taxon>Trebouxiophyceae</taxon>
        <taxon>Trebouxiophyceae incertae sedis</taxon>
        <taxon>Coccomyxaceae</taxon>
        <taxon>Coccomyxa</taxon>
    </lineage>
</organism>
<comment type="pathway">
    <text evidence="2">Protein modification; protein ubiquitination.</text>
</comment>
<evidence type="ECO:0000256" key="5">
    <source>
        <dbReference type="ARBA" id="ARBA00022692"/>
    </source>
</evidence>
<dbReference type="PANTHER" id="PTHR12888:SF0">
    <property type="entry name" value="PEROXISOME ASSEMBLY PROTEIN 12"/>
    <property type="match status" value="1"/>
</dbReference>
<evidence type="ECO:0000256" key="6">
    <source>
        <dbReference type="ARBA" id="ARBA00022723"/>
    </source>
</evidence>
<evidence type="ECO:0000256" key="11">
    <source>
        <dbReference type="ARBA" id="ARBA00023136"/>
    </source>
</evidence>
<dbReference type="PANTHER" id="PTHR12888">
    <property type="entry name" value="PEROXISOME ASSEMBLY PROTEIN 12 PEROXIN-12"/>
    <property type="match status" value="1"/>
</dbReference>
<dbReference type="EMBL" id="CAXHTA020000017">
    <property type="protein sequence ID" value="CAL5227209.1"/>
    <property type="molecule type" value="Genomic_DNA"/>
</dbReference>
<evidence type="ECO:0000259" key="15">
    <source>
        <dbReference type="Pfam" id="PF04757"/>
    </source>
</evidence>
<evidence type="ECO:0000313" key="17">
    <source>
        <dbReference type="Proteomes" id="UP001497392"/>
    </source>
</evidence>
<evidence type="ECO:0000256" key="1">
    <source>
        <dbReference type="ARBA" id="ARBA00004585"/>
    </source>
</evidence>
<keyword evidence="11 13" id="KW-0472">Membrane</keyword>
<sequence>MSFLTVGGDGSQRPTFFELIAADRLMPSLKAAIVFSLSVFAQRRPILHKVLDWEDELFALITAFLDRQSLASSSSTFADSLYGLRRAPYVREGPSKSLTGQQQKVTLLLLVVVPYLRSKLDALYKRHHTPSEGFLGLSAPQPAPRRAPLLQTQGSRSGRLQEALACLREAALAAFMKAYPFIHMAQEGLTFSYQLAYLLQSSPYFSPTLHLLGQHVVRTSAQELVLSERSKRQERRQQLLGVRSQGNFLWRALHEGLLRANYLFTDHTRNALILAVFGFRLLEWWYTSAEEKLAAEQKLEPPPPPPPPLPSPQGVPLPSDPAICPLCRQTRTNPAMTSVSGYTFCYPCLFNSVTREQCCPVTRIPASIDSIRRLYQST</sequence>
<dbReference type="SUPFAM" id="SSF57850">
    <property type="entry name" value="RING/U-box"/>
    <property type="match status" value="1"/>
</dbReference>
<keyword evidence="4" id="KW-0813">Transport</keyword>
<comment type="similarity">
    <text evidence="3 13">Belongs to the pex2/pex10/pex12 family.</text>
</comment>
<feature type="domain" description="Pex N-terminal" evidence="15">
    <location>
        <begin position="24"/>
        <end position="288"/>
    </location>
</feature>
<comment type="caution">
    <text evidence="16">The sequence shown here is derived from an EMBL/GenBank/DDBJ whole genome shotgun (WGS) entry which is preliminary data.</text>
</comment>
<dbReference type="InterPro" id="IPR006845">
    <property type="entry name" value="Pex_N"/>
</dbReference>
<reference evidence="16 17" key="1">
    <citation type="submission" date="2024-06" db="EMBL/GenBank/DDBJ databases">
        <authorList>
            <person name="Kraege A."/>
            <person name="Thomma B."/>
        </authorList>
    </citation>
    <scope>NUCLEOTIDE SEQUENCE [LARGE SCALE GENOMIC DNA]</scope>
</reference>
<evidence type="ECO:0000313" key="16">
    <source>
        <dbReference type="EMBL" id="CAL5227209.1"/>
    </source>
</evidence>
<evidence type="ECO:0000256" key="14">
    <source>
        <dbReference type="SAM" id="MobiDB-lite"/>
    </source>
</evidence>
<evidence type="ECO:0000256" key="10">
    <source>
        <dbReference type="ARBA" id="ARBA00022989"/>
    </source>
</evidence>
<accession>A0ABP1G502</accession>
<dbReference type="Proteomes" id="UP001497392">
    <property type="component" value="Unassembled WGS sequence"/>
</dbReference>
<dbReference type="InterPro" id="IPR017375">
    <property type="entry name" value="PEX12"/>
</dbReference>
<protein>
    <recommendedName>
        <fullName evidence="13">Peroxisome biogenesis protein 12</fullName>
    </recommendedName>
    <alternativeName>
        <fullName evidence="13">Peroxin-12</fullName>
    </alternativeName>
</protein>
<name>A0ABP1G502_9CHLO</name>
<evidence type="ECO:0000256" key="8">
    <source>
        <dbReference type="ARBA" id="ARBA00022833"/>
    </source>
</evidence>
<comment type="subcellular location">
    <subcellularLocation>
        <location evidence="1">Peroxisome membrane</location>
        <topology evidence="1">Multi-pass membrane protein</topology>
    </subcellularLocation>
</comment>
<dbReference type="InterPro" id="IPR013083">
    <property type="entry name" value="Znf_RING/FYVE/PHD"/>
</dbReference>
<dbReference type="CDD" id="cd16451">
    <property type="entry name" value="mRING_PEX12"/>
    <property type="match status" value="1"/>
</dbReference>
<evidence type="ECO:0000256" key="4">
    <source>
        <dbReference type="ARBA" id="ARBA00022448"/>
    </source>
</evidence>
<feature type="region of interest" description="Disordered" evidence="14">
    <location>
        <begin position="296"/>
        <end position="315"/>
    </location>
</feature>
<keyword evidence="8" id="KW-0862">Zinc</keyword>
<evidence type="ECO:0000256" key="12">
    <source>
        <dbReference type="ARBA" id="ARBA00023140"/>
    </source>
</evidence>
<evidence type="ECO:0000256" key="2">
    <source>
        <dbReference type="ARBA" id="ARBA00004906"/>
    </source>
</evidence>
<keyword evidence="5" id="KW-0812">Transmembrane</keyword>
<keyword evidence="9" id="KW-0653">Protein transport</keyword>
<dbReference type="Gene3D" id="3.30.40.10">
    <property type="entry name" value="Zinc/RING finger domain, C3HC4 (zinc finger)"/>
    <property type="match status" value="1"/>
</dbReference>
<feature type="compositionally biased region" description="Pro residues" evidence="14">
    <location>
        <begin position="300"/>
        <end position="315"/>
    </location>
</feature>
<keyword evidence="6" id="KW-0479">Metal-binding</keyword>
<dbReference type="PIRSF" id="PIRSF038074">
    <property type="entry name" value="Peroxisome_assembly_p12"/>
    <property type="match status" value="1"/>
</dbReference>
<proteinExistence type="inferred from homology"/>